<accession>A0A8T1YZ90</accession>
<sequence length="49" mass="5404">MAKTQNNTKTENLISFVVSSDITCGVIKLLWVVGQESFHIPTPISLSQK</sequence>
<organism evidence="1 2">
    <name type="scientific">Arabidopsis thaliana x Arabidopsis arenosa</name>
    <dbReference type="NCBI Taxonomy" id="1240361"/>
    <lineage>
        <taxon>Eukaryota</taxon>
        <taxon>Viridiplantae</taxon>
        <taxon>Streptophyta</taxon>
        <taxon>Embryophyta</taxon>
        <taxon>Tracheophyta</taxon>
        <taxon>Spermatophyta</taxon>
        <taxon>Magnoliopsida</taxon>
        <taxon>eudicotyledons</taxon>
        <taxon>Gunneridae</taxon>
        <taxon>Pentapetalae</taxon>
        <taxon>rosids</taxon>
        <taxon>malvids</taxon>
        <taxon>Brassicales</taxon>
        <taxon>Brassicaceae</taxon>
        <taxon>Camelineae</taxon>
        <taxon>Arabidopsis</taxon>
    </lineage>
</organism>
<protein>
    <submittedName>
        <fullName evidence="1">Uncharacterized protein</fullName>
    </submittedName>
</protein>
<evidence type="ECO:0000313" key="1">
    <source>
        <dbReference type="EMBL" id="KAG7551875.1"/>
    </source>
</evidence>
<keyword evidence="2" id="KW-1185">Reference proteome</keyword>
<dbReference type="AlphaFoldDB" id="A0A8T1YZ90"/>
<dbReference type="EMBL" id="JAEFBK010000011">
    <property type="protein sequence ID" value="KAG7551875.1"/>
    <property type="molecule type" value="Genomic_DNA"/>
</dbReference>
<dbReference type="Proteomes" id="UP000694240">
    <property type="component" value="Chromosome 11"/>
</dbReference>
<proteinExistence type="predicted"/>
<reference evidence="1 2" key="1">
    <citation type="submission" date="2020-12" db="EMBL/GenBank/DDBJ databases">
        <title>Concerted genomic and epigenomic changes stabilize Arabidopsis allopolyploids.</title>
        <authorList>
            <person name="Chen Z."/>
        </authorList>
    </citation>
    <scope>NUCLEOTIDE SEQUENCE [LARGE SCALE GENOMIC DNA]</scope>
    <source>
        <strain evidence="1">Allo738</strain>
        <tissue evidence="1">Leaf</tissue>
    </source>
</reference>
<name>A0A8T1YZ90_9BRAS</name>
<gene>
    <name evidence="1" type="ORF">ISN45_Aa06g025060</name>
</gene>
<comment type="caution">
    <text evidence="1">The sequence shown here is derived from an EMBL/GenBank/DDBJ whole genome shotgun (WGS) entry which is preliminary data.</text>
</comment>
<feature type="non-terminal residue" evidence="1">
    <location>
        <position position="49"/>
    </location>
</feature>
<evidence type="ECO:0000313" key="2">
    <source>
        <dbReference type="Proteomes" id="UP000694240"/>
    </source>
</evidence>